<dbReference type="STRING" id="658218.SAMN05216562_1050"/>
<accession>A0A1H3WQD9</accession>
<dbReference type="PROSITE" id="PS50931">
    <property type="entry name" value="HTH_LYSR"/>
    <property type="match status" value="1"/>
</dbReference>
<evidence type="ECO:0000259" key="5">
    <source>
        <dbReference type="PROSITE" id="PS50931"/>
    </source>
</evidence>
<dbReference type="PRINTS" id="PR00039">
    <property type="entry name" value="HTHLYSR"/>
</dbReference>
<organism evidence="6 7">
    <name type="scientific">Microbulbifer marinus</name>
    <dbReference type="NCBI Taxonomy" id="658218"/>
    <lineage>
        <taxon>Bacteria</taxon>
        <taxon>Pseudomonadati</taxon>
        <taxon>Pseudomonadota</taxon>
        <taxon>Gammaproteobacteria</taxon>
        <taxon>Cellvibrionales</taxon>
        <taxon>Microbulbiferaceae</taxon>
        <taxon>Microbulbifer</taxon>
    </lineage>
</organism>
<dbReference type="FunFam" id="1.10.10.10:FF:000001">
    <property type="entry name" value="LysR family transcriptional regulator"/>
    <property type="match status" value="1"/>
</dbReference>
<dbReference type="GO" id="GO:0003700">
    <property type="term" value="F:DNA-binding transcription factor activity"/>
    <property type="evidence" value="ECO:0007669"/>
    <property type="project" value="InterPro"/>
</dbReference>
<dbReference type="EMBL" id="FNQO01000001">
    <property type="protein sequence ID" value="SDZ89349.1"/>
    <property type="molecule type" value="Genomic_DNA"/>
</dbReference>
<dbReference type="InterPro" id="IPR058163">
    <property type="entry name" value="LysR-type_TF_proteobact-type"/>
</dbReference>
<gene>
    <name evidence="6" type="ORF">SAMN05216562_1050</name>
</gene>
<sequence length="295" mass="32137">MLSRRTLPLNALKAFEAAGRHLHMGRAAEELGVTHGAISHQVRALEQQLDVSLFDRTGKTLSLTTSGRKLLRAVTEALDVMIAGAENLEPDTDVAPLLVGCTPALAANWLSRAIGDFCKDFPELTVHFRPLAPGVLRLPTDIDVALCYGKPTSGFHHCDQLVEDHFFPVAHPSLVHGAGPLRNPNDLQQFRPLHDDSGSWDTWNRKYGTKNAVKALHFFDSSHALQAARAGLGVALASAIEVAHDLRNGSLVRLLKDQVTAPQAYYLAEVQAPAPGNRVAEFRQWISSVLSRETA</sequence>
<dbReference type="InterPro" id="IPR005119">
    <property type="entry name" value="LysR_subst-bd"/>
</dbReference>
<protein>
    <submittedName>
        <fullName evidence="6">Transcriptional regulator, LysR family</fullName>
    </submittedName>
</protein>
<reference evidence="7" key="1">
    <citation type="submission" date="2016-10" db="EMBL/GenBank/DDBJ databases">
        <authorList>
            <person name="Varghese N."/>
            <person name="Submissions S."/>
        </authorList>
    </citation>
    <scope>NUCLEOTIDE SEQUENCE [LARGE SCALE GENOMIC DNA]</scope>
    <source>
        <strain evidence="7">CGMCC 1.10657</strain>
    </source>
</reference>
<evidence type="ECO:0000313" key="6">
    <source>
        <dbReference type="EMBL" id="SDZ89349.1"/>
    </source>
</evidence>
<dbReference type="InterPro" id="IPR036388">
    <property type="entry name" value="WH-like_DNA-bd_sf"/>
</dbReference>
<dbReference type="AlphaFoldDB" id="A0A1H3WQD9"/>
<dbReference type="InterPro" id="IPR036390">
    <property type="entry name" value="WH_DNA-bd_sf"/>
</dbReference>
<dbReference type="GO" id="GO:0006351">
    <property type="term" value="P:DNA-templated transcription"/>
    <property type="evidence" value="ECO:0007669"/>
    <property type="project" value="TreeGrafter"/>
</dbReference>
<dbReference type="SUPFAM" id="SSF46785">
    <property type="entry name" value="Winged helix' DNA-binding domain"/>
    <property type="match status" value="1"/>
</dbReference>
<dbReference type="RefSeq" id="WP_139304820.1">
    <property type="nucleotide sequence ID" value="NZ_FNQO01000001.1"/>
</dbReference>
<keyword evidence="2" id="KW-0805">Transcription regulation</keyword>
<dbReference type="Gene3D" id="1.10.10.10">
    <property type="entry name" value="Winged helix-like DNA-binding domain superfamily/Winged helix DNA-binding domain"/>
    <property type="match status" value="1"/>
</dbReference>
<dbReference type="Proteomes" id="UP000198658">
    <property type="component" value="Unassembled WGS sequence"/>
</dbReference>
<dbReference type="Pfam" id="PF00126">
    <property type="entry name" value="HTH_1"/>
    <property type="match status" value="1"/>
</dbReference>
<keyword evidence="4" id="KW-0804">Transcription</keyword>
<dbReference type="SUPFAM" id="SSF53850">
    <property type="entry name" value="Periplasmic binding protein-like II"/>
    <property type="match status" value="1"/>
</dbReference>
<evidence type="ECO:0000313" key="7">
    <source>
        <dbReference type="Proteomes" id="UP000198658"/>
    </source>
</evidence>
<comment type="similarity">
    <text evidence="1">Belongs to the LysR transcriptional regulatory family.</text>
</comment>
<evidence type="ECO:0000256" key="2">
    <source>
        <dbReference type="ARBA" id="ARBA00023015"/>
    </source>
</evidence>
<evidence type="ECO:0000256" key="4">
    <source>
        <dbReference type="ARBA" id="ARBA00023163"/>
    </source>
</evidence>
<dbReference type="Pfam" id="PF03466">
    <property type="entry name" value="LysR_substrate"/>
    <property type="match status" value="1"/>
</dbReference>
<evidence type="ECO:0000256" key="3">
    <source>
        <dbReference type="ARBA" id="ARBA00023125"/>
    </source>
</evidence>
<dbReference type="InterPro" id="IPR000847">
    <property type="entry name" value="LysR_HTH_N"/>
</dbReference>
<dbReference type="PANTHER" id="PTHR30537">
    <property type="entry name" value="HTH-TYPE TRANSCRIPTIONAL REGULATOR"/>
    <property type="match status" value="1"/>
</dbReference>
<dbReference type="PANTHER" id="PTHR30537:SF26">
    <property type="entry name" value="GLYCINE CLEAVAGE SYSTEM TRANSCRIPTIONAL ACTIVATOR"/>
    <property type="match status" value="1"/>
</dbReference>
<feature type="domain" description="HTH lysR-type" evidence="5">
    <location>
        <begin position="7"/>
        <end position="64"/>
    </location>
</feature>
<dbReference type="Gene3D" id="3.40.190.10">
    <property type="entry name" value="Periplasmic binding protein-like II"/>
    <property type="match status" value="2"/>
</dbReference>
<name>A0A1H3WQD9_9GAMM</name>
<keyword evidence="7" id="KW-1185">Reference proteome</keyword>
<keyword evidence="3" id="KW-0238">DNA-binding</keyword>
<dbReference type="GO" id="GO:0043565">
    <property type="term" value="F:sequence-specific DNA binding"/>
    <property type="evidence" value="ECO:0007669"/>
    <property type="project" value="TreeGrafter"/>
</dbReference>
<evidence type="ECO:0000256" key="1">
    <source>
        <dbReference type="ARBA" id="ARBA00009437"/>
    </source>
</evidence>
<proteinExistence type="inferred from homology"/>
<dbReference type="OrthoDB" id="6787458at2"/>